<keyword evidence="10" id="KW-0472">Membrane</keyword>
<comment type="caution">
    <text evidence="14">The sequence shown here is derived from an EMBL/GenBank/DDBJ whole genome shotgun (WGS) entry which is preliminary data.</text>
</comment>
<evidence type="ECO:0000256" key="7">
    <source>
        <dbReference type="ARBA" id="ARBA00022840"/>
    </source>
</evidence>
<dbReference type="Gene3D" id="3.30.565.10">
    <property type="entry name" value="Histidine kinase-like ATPase, C-terminal domain"/>
    <property type="match status" value="1"/>
</dbReference>
<dbReference type="FunFam" id="3.30.565.10:FF:000037">
    <property type="entry name" value="Hybrid sensor histidine kinase/response regulator"/>
    <property type="match status" value="1"/>
</dbReference>
<keyword evidence="7" id="KW-0067">ATP-binding</keyword>
<evidence type="ECO:0000259" key="13">
    <source>
        <dbReference type="PROSITE" id="PS50113"/>
    </source>
</evidence>
<reference evidence="14" key="2">
    <citation type="submission" date="2021-04" db="EMBL/GenBank/DDBJ databases">
        <authorList>
            <person name="Dong X."/>
        </authorList>
    </citation>
    <scope>NUCLEOTIDE SEQUENCE</scope>
    <source>
        <strain evidence="14">ZWT</strain>
    </source>
</reference>
<dbReference type="SMART" id="SM00388">
    <property type="entry name" value="HisKA"/>
    <property type="match status" value="1"/>
</dbReference>
<feature type="domain" description="Histidine kinase" evidence="11">
    <location>
        <begin position="290"/>
        <end position="508"/>
    </location>
</feature>
<evidence type="ECO:0000256" key="2">
    <source>
        <dbReference type="ARBA" id="ARBA00012438"/>
    </source>
</evidence>
<feature type="transmembrane region" description="Helical" evidence="10">
    <location>
        <begin position="88"/>
        <end position="106"/>
    </location>
</feature>
<dbReference type="InterPro" id="IPR050736">
    <property type="entry name" value="Sensor_HK_Regulatory"/>
</dbReference>
<dbReference type="InterPro" id="IPR003661">
    <property type="entry name" value="HisK_dim/P_dom"/>
</dbReference>
<keyword evidence="8" id="KW-0902">Two-component regulatory system</keyword>
<accession>A0A9J6P4D2</accession>
<evidence type="ECO:0000256" key="8">
    <source>
        <dbReference type="ARBA" id="ARBA00023012"/>
    </source>
</evidence>
<dbReference type="InterPro" id="IPR000700">
    <property type="entry name" value="PAS-assoc_C"/>
</dbReference>
<dbReference type="InterPro" id="IPR003594">
    <property type="entry name" value="HATPase_dom"/>
</dbReference>
<dbReference type="SMART" id="SM00091">
    <property type="entry name" value="PAS"/>
    <property type="match status" value="1"/>
</dbReference>
<evidence type="ECO:0000256" key="1">
    <source>
        <dbReference type="ARBA" id="ARBA00000085"/>
    </source>
</evidence>
<protein>
    <recommendedName>
        <fullName evidence="2">histidine kinase</fullName>
        <ecNumber evidence="2">2.7.13.3</ecNumber>
    </recommendedName>
</protein>
<dbReference type="AlphaFoldDB" id="A0A9J6P4D2"/>
<proteinExistence type="predicted"/>
<evidence type="ECO:0000256" key="3">
    <source>
        <dbReference type="ARBA" id="ARBA00022553"/>
    </source>
</evidence>
<keyword evidence="15" id="KW-1185">Reference proteome</keyword>
<dbReference type="InterPro" id="IPR004358">
    <property type="entry name" value="Sig_transdc_His_kin-like_C"/>
</dbReference>
<evidence type="ECO:0000259" key="11">
    <source>
        <dbReference type="PROSITE" id="PS50109"/>
    </source>
</evidence>
<dbReference type="Gene3D" id="1.10.287.130">
    <property type="match status" value="1"/>
</dbReference>
<dbReference type="Proteomes" id="UP001056429">
    <property type="component" value="Unassembled WGS sequence"/>
</dbReference>
<dbReference type="EMBL" id="JAGSOJ010000004">
    <property type="protein sequence ID" value="MCM1991642.1"/>
    <property type="molecule type" value="Genomic_DNA"/>
</dbReference>
<evidence type="ECO:0000313" key="15">
    <source>
        <dbReference type="Proteomes" id="UP001056429"/>
    </source>
</evidence>
<organism evidence="14 15">
    <name type="scientific">Oceanirhabdus seepicola</name>
    <dbReference type="NCBI Taxonomy" id="2828781"/>
    <lineage>
        <taxon>Bacteria</taxon>
        <taxon>Bacillati</taxon>
        <taxon>Bacillota</taxon>
        <taxon>Clostridia</taxon>
        <taxon>Eubacteriales</taxon>
        <taxon>Clostridiaceae</taxon>
        <taxon>Oceanirhabdus</taxon>
    </lineage>
</organism>
<keyword evidence="9" id="KW-0175">Coiled coil</keyword>
<evidence type="ECO:0000256" key="5">
    <source>
        <dbReference type="ARBA" id="ARBA00022741"/>
    </source>
</evidence>
<gene>
    <name evidence="14" type="ORF">KDK92_18045</name>
</gene>
<dbReference type="Pfam" id="PF00989">
    <property type="entry name" value="PAS"/>
    <property type="match status" value="1"/>
</dbReference>
<evidence type="ECO:0000259" key="12">
    <source>
        <dbReference type="PROSITE" id="PS50112"/>
    </source>
</evidence>
<sequence>MNYILTLFAIILLFTGAYNFIKNKITKSQKYISGILISIILIIGYMISCLNLYDRFLYLVFGFLMVIISCGVFCYFKNCIIGKYITGLSGFFLGGIYIIDFFADLFWCDNLIWYLIHSIVFLLIGIGMVICYYEISQIRLAKVEERNRQLVEALPDGICIHVNGEILYMNSALGELIGIDNPEEFIGEKVLDIIHEEYNKRIKKHLVSMKKGQQPRIIEEKIIRNDGQVINIEVCDTFYEYDGKLGILSIIRDISERKRAEELQRRVEEEERNLKEAKEYERLRNEFFANLSHEFKTPLNLIFCTVQLLKVKLANDEEKINQYIKILNQNGYRLLRLINNLIDITKIDANYFDIDLQNCNIVSIVEEITLSVAQYIENKNIEIIFDTDIEEKVMACDPDKIERIILNLLSNSIKFTKSGGSITVNTYDKGESIIISMKDTGIGIPKEKLNVIFNRFAQVDKSTTRNHEGSGIGLSLVKSLVEMHEGTIEVKSEYGKGTEFIIELPVKLLNEETKVEKNNNINQDKVERINIEFSDIYE</sequence>
<dbReference type="SUPFAM" id="SSF55874">
    <property type="entry name" value="ATPase domain of HSP90 chaperone/DNA topoisomerase II/histidine kinase"/>
    <property type="match status" value="1"/>
</dbReference>
<name>A0A9J6P4D2_9CLOT</name>
<keyword evidence="10" id="KW-0812">Transmembrane</keyword>
<dbReference type="Gene3D" id="3.30.450.20">
    <property type="entry name" value="PAS domain"/>
    <property type="match status" value="1"/>
</dbReference>
<feature type="transmembrane region" description="Helical" evidence="10">
    <location>
        <begin position="33"/>
        <end position="53"/>
    </location>
</feature>
<dbReference type="PANTHER" id="PTHR43711:SF26">
    <property type="entry name" value="SENSOR HISTIDINE KINASE RCSC"/>
    <property type="match status" value="1"/>
</dbReference>
<dbReference type="PANTHER" id="PTHR43711">
    <property type="entry name" value="TWO-COMPONENT HISTIDINE KINASE"/>
    <property type="match status" value="1"/>
</dbReference>
<feature type="coiled-coil region" evidence="9">
    <location>
        <begin position="251"/>
        <end position="286"/>
    </location>
</feature>
<feature type="transmembrane region" description="Helical" evidence="10">
    <location>
        <begin position="59"/>
        <end position="76"/>
    </location>
</feature>
<keyword evidence="3" id="KW-0597">Phosphoprotein</keyword>
<dbReference type="CDD" id="cd00130">
    <property type="entry name" value="PAS"/>
    <property type="match status" value="1"/>
</dbReference>
<dbReference type="InterPro" id="IPR036890">
    <property type="entry name" value="HATPase_C_sf"/>
</dbReference>
<dbReference type="InterPro" id="IPR005467">
    <property type="entry name" value="His_kinase_dom"/>
</dbReference>
<dbReference type="InterPro" id="IPR035965">
    <property type="entry name" value="PAS-like_dom_sf"/>
</dbReference>
<dbReference type="GO" id="GO:0005524">
    <property type="term" value="F:ATP binding"/>
    <property type="evidence" value="ECO:0007669"/>
    <property type="project" value="UniProtKB-KW"/>
</dbReference>
<dbReference type="InterPro" id="IPR013767">
    <property type="entry name" value="PAS_fold"/>
</dbReference>
<dbReference type="InterPro" id="IPR000014">
    <property type="entry name" value="PAS"/>
</dbReference>
<dbReference type="SUPFAM" id="SSF47384">
    <property type="entry name" value="Homodimeric domain of signal transducing histidine kinase"/>
    <property type="match status" value="1"/>
</dbReference>
<dbReference type="GO" id="GO:0006355">
    <property type="term" value="P:regulation of DNA-templated transcription"/>
    <property type="evidence" value="ECO:0007669"/>
    <property type="project" value="InterPro"/>
</dbReference>
<evidence type="ECO:0000256" key="6">
    <source>
        <dbReference type="ARBA" id="ARBA00022777"/>
    </source>
</evidence>
<dbReference type="Pfam" id="PF02518">
    <property type="entry name" value="HATPase_c"/>
    <property type="match status" value="1"/>
</dbReference>
<feature type="transmembrane region" description="Helical" evidence="10">
    <location>
        <begin position="112"/>
        <end position="133"/>
    </location>
</feature>
<dbReference type="PROSITE" id="PS50109">
    <property type="entry name" value="HIS_KIN"/>
    <property type="match status" value="1"/>
</dbReference>
<feature type="domain" description="PAS" evidence="12">
    <location>
        <begin position="163"/>
        <end position="213"/>
    </location>
</feature>
<reference evidence="14" key="1">
    <citation type="journal article" date="2021" name="mSystems">
        <title>Bacteria and Archaea Synergistically Convert Glycine Betaine to Biogenic Methane in the Formosa Cold Seep of the South China Sea.</title>
        <authorList>
            <person name="Li L."/>
            <person name="Zhang W."/>
            <person name="Zhang S."/>
            <person name="Song L."/>
            <person name="Sun Q."/>
            <person name="Zhang H."/>
            <person name="Xiang H."/>
            <person name="Dong X."/>
        </authorList>
    </citation>
    <scope>NUCLEOTIDE SEQUENCE</scope>
    <source>
        <strain evidence="14">ZWT</strain>
    </source>
</reference>
<keyword evidence="6" id="KW-0418">Kinase</keyword>
<dbReference type="PROSITE" id="PS50112">
    <property type="entry name" value="PAS"/>
    <property type="match status" value="1"/>
</dbReference>
<keyword evidence="4" id="KW-0808">Transferase</keyword>
<dbReference type="GO" id="GO:0000155">
    <property type="term" value="F:phosphorelay sensor kinase activity"/>
    <property type="evidence" value="ECO:0007669"/>
    <property type="project" value="InterPro"/>
</dbReference>
<dbReference type="InterPro" id="IPR036097">
    <property type="entry name" value="HisK_dim/P_sf"/>
</dbReference>
<feature type="transmembrane region" description="Helical" evidence="10">
    <location>
        <begin position="6"/>
        <end position="21"/>
    </location>
</feature>
<evidence type="ECO:0000256" key="9">
    <source>
        <dbReference type="SAM" id="Coils"/>
    </source>
</evidence>
<evidence type="ECO:0000256" key="10">
    <source>
        <dbReference type="SAM" id="Phobius"/>
    </source>
</evidence>
<feature type="domain" description="PAC" evidence="13">
    <location>
        <begin position="216"/>
        <end position="266"/>
    </location>
</feature>
<dbReference type="EC" id="2.7.13.3" evidence="2"/>
<dbReference type="PROSITE" id="PS50113">
    <property type="entry name" value="PAC"/>
    <property type="match status" value="1"/>
</dbReference>
<keyword evidence="10" id="KW-1133">Transmembrane helix</keyword>
<dbReference type="SMART" id="SM00387">
    <property type="entry name" value="HATPase_c"/>
    <property type="match status" value="1"/>
</dbReference>
<dbReference type="CDD" id="cd16922">
    <property type="entry name" value="HATPase_EvgS-ArcB-TorS-like"/>
    <property type="match status" value="1"/>
</dbReference>
<keyword evidence="5" id="KW-0547">Nucleotide-binding</keyword>
<dbReference type="PRINTS" id="PR00344">
    <property type="entry name" value="BCTRLSENSOR"/>
</dbReference>
<dbReference type="CDD" id="cd00082">
    <property type="entry name" value="HisKA"/>
    <property type="match status" value="1"/>
</dbReference>
<evidence type="ECO:0000313" key="14">
    <source>
        <dbReference type="EMBL" id="MCM1991642.1"/>
    </source>
</evidence>
<evidence type="ECO:0000256" key="4">
    <source>
        <dbReference type="ARBA" id="ARBA00022679"/>
    </source>
</evidence>
<comment type="catalytic activity">
    <reaction evidence="1">
        <text>ATP + protein L-histidine = ADP + protein N-phospho-L-histidine.</text>
        <dbReference type="EC" id="2.7.13.3"/>
    </reaction>
</comment>
<dbReference type="SUPFAM" id="SSF55785">
    <property type="entry name" value="PYP-like sensor domain (PAS domain)"/>
    <property type="match status" value="1"/>
</dbReference>
<dbReference type="Pfam" id="PF00512">
    <property type="entry name" value="HisKA"/>
    <property type="match status" value="1"/>
</dbReference>
<dbReference type="NCBIfam" id="TIGR00229">
    <property type="entry name" value="sensory_box"/>
    <property type="match status" value="1"/>
</dbReference>